<dbReference type="Gene3D" id="3.20.20.80">
    <property type="entry name" value="Glycosidases"/>
    <property type="match status" value="1"/>
</dbReference>
<comment type="catalytic activity">
    <reaction evidence="1">
        <text>Transfers a segment of a (1-&gt;4)-alpha-D-glucan chain to a primary hydroxy group in a similar glucan chain.</text>
        <dbReference type="EC" id="2.4.1.18"/>
    </reaction>
</comment>
<dbReference type="FunFam" id="2.60.40.1180:FF:000014">
    <property type="entry name" value="1,4-alpha-glucan-branching enzyme"/>
    <property type="match status" value="1"/>
</dbReference>
<dbReference type="EMBL" id="IACK01003062">
    <property type="protein sequence ID" value="LAA67825.1"/>
    <property type="molecule type" value="Transcribed_RNA"/>
</dbReference>
<dbReference type="SUPFAM" id="SSF51445">
    <property type="entry name" value="(Trans)glycosidases"/>
    <property type="match status" value="1"/>
</dbReference>
<accession>A0A2D4H771</accession>
<comment type="pathway">
    <text evidence="6">Glycan biosynthesis.</text>
</comment>
<evidence type="ECO:0000256" key="7">
    <source>
        <dbReference type="PIRSR" id="PIRSR000463-1"/>
    </source>
</evidence>
<reference evidence="9" key="2">
    <citation type="submission" date="2017-11" db="EMBL/GenBank/DDBJ databases">
        <title>Coralsnake Venomics: Analyses of Venom Gland Transcriptomes and Proteomes of Six Brazilian Taxa.</title>
        <authorList>
            <person name="Aird S.D."/>
            <person name="Jorge da Silva N."/>
            <person name="Qiu L."/>
            <person name="Villar-Briones A."/>
            <person name="Aparecida-Saddi V."/>
            <person name="Campos-Telles M.P."/>
            <person name="Grau M."/>
            <person name="Mikheyev A.S."/>
        </authorList>
    </citation>
    <scope>NUCLEOTIDE SEQUENCE</scope>
    <source>
        <tissue evidence="9">Venom_gland</tissue>
    </source>
</reference>
<evidence type="ECO:0000259" key="8">
    <source>
        <dbReference type="SMART" id="SM00642"/>
    </source>
</evidence>
<dbReference type="PANTHER" id="PTHR43651">
    <property type="entry name" value="1,4-ALPHA-GLUCAN-BRANCHING ENZYME"/>
    <property type="match status" value="1"/>
</dbReference>
<dbReference type="FunFam" id="3.20.20.80:FF:000001">
    <property type="entry name" value="1,4-alpha-glucan branching enzyme"/>
    <property type="match status" value="1"/>
</dbReference>
<dbReference type="InterPro" id="IPR006048">
    <property type="entry name" value="A-amylase/branching_C"/>
</dbReference>
<organism evidence="9">
    <name type="scientific">Micrurus lemniscatus lemniscatus</name>
    <dbReference type="NCBI Taxonomy" id="129467"/>
    <lineage>
        <taxon>Eukaryota</taxon>
        <taxon>Metazoa</taxon>
        <taxon>Chordata</taxon>
        <taxon>Craniata</taxon>
        <taxon>Vertebrata</taxon>
        <taxon>Euteleostomi</taxon>
        <taxon>Lepidosauria</taxon>
        <taxon>Squamata</taxon>
        <taxon>Bifurcata</taxon>
        <taxon>Unidentata</taxon>
        <taxon>Episquamata</taxon>
        <taxon>Toxicofera</taxon>
        <taxon>Serpentes</taxon>
        <taxon>Colubroidea</taxon>
        <taxon>Elapidae</taxon>
        <taxon>Elapinae</taxon>
        <taxon>Micrurus</taxon>
    </lineage>
</organism>
<sequence>MAVLSSFPPELERLLEKDPYLTPFQQDFQRRYGVFHRILKKIEENEEGLNKFTKSYQTFGINRLTDGGLYCKEWAPGAEAIFLTGDFNNWNPFSHPYKKMDFGKWELFISPGPDGFRPVSHGSKLKWKHPIPKKPKSVRIYESHVGIASPEGKIASYKNFTYNVLPKIKDLGYNCIQLMAVMEHAYYASFGYQITSFFAASSRYGPPDDLKELIDVAHSLGITVLLDVVHSHASKNSEDGLNNFDGTDSAFFHSGARGTHILWDSRLFDYANWEVLRFLLSNLRWWVEEYAFDGFRFDGVSSMLYHHHGIGEGFSGDYNEYFGMHVDEDAVAYLMMANYMIHILHPECVTIAEDVSGMPALCCPIIEGGCEFDYRMAMAIPDKWIQIIKERKDEDWDMGNIVFTLTNRRYGEKYIAYAESHDQALVGDKTLAFWLMDAEMYNYMSVLSPFTPVIDRGIQLHKMIRLITHSLGGEGYLNFMGNEFGHPEWLDFPRQGNNESYHYARRQFNLSDDHLLRYRFLNVFDRDMNKLEEKFGWLASLPAYVSEKHELNKVIAYERANLLFIFNFHPSQSYTDYRVGVEKPGKYKIALDSDAPEYGGHNRLDHTTDFFSQPYSHNHRSNSLLQPNVLNESDGQSQGHQHTHYLKVYIPSRVAIVFQNMDIQM</sequence>
<dbReference type="InterPro" id="IPR004193">
    <property type="entry name" value="Glyco_hydro_13_N"/>
</dbReference>
<dbReference type="GO" id="GO:0043169">
    <property type="term" value="F:cation binding"/>
    <property type="evidence" value="ECO:0007669"/>
    <property type="project" value="InterPro"/>
</dbReference>
<dbReference type="InterPro" id="IPR037439">
    <property type="entry name" value="Branching_enzy"/>
</dbReference>
<dbReference type="InterPro" id="IPR006047">
    <property type="entry name" value="GH13_cat_dom"/>
</dbReference>
<evidence type="ECO:0000256" key="4">
    <source>
        <dbReference type="ARBA" id="ARBA00022676"/>
    </source>
</evidence>
<dbReference type="CDD" id="cd11321">
    <property type="entry name" value="AmyAc_bac_euk_BE"/>
    <property type="match status" value="1"/>
</dbReference>
<dbReference type="EC" id="2.4.1.18" evidence="3"/>
<evidence type="ECO:0000256" key="6">
    <source>
        <dbReference type="ARBA" id="ARBA00060592"/>
    </source>
</evidence>
<dbReference type="AlphaFoldDB" id="A0A2D4H771"/>
<feature type="active site" description="Nucleophile" evidence="7">
    <location>
        <position position="298"/>
    </location>
</feature>
<protein>
    <recommendedName>
        <fullName evidence="3">1,4-alpha-glucan branching enzyme</fullName>
        <ecNumber evidence="3">2.4.1.18</ecNumber>
    </recommendedName>
</protein>
<evidence type="ECO:0000256" key="1">
    <source>
        <dbReference type="ARBA" id="ARBA00000826"/>
    </source>
</evidence>
<dbReference type="InterPro" id="IPR014756">
    <property type="entry name" value="Ig_E-set"/>
</dbReference>
<dbReference type="Pfam" id="PF02922">
    <property type="entry name" value="CBM_48"/>
    <property type="match status" value="1"/>
</dbReference>
<keyword evidence="5" id="KW-0808">Transferase</keyword>
<evidence type="ECO:0000256" key="2">
    <source>
        <dbReference type="ARBA" id="ARBA00009000"/>
    </source>
</evidence>
<dbReference type="GO" id="GO:0003844">
    <property type="term" value="F:1,4-alpha-glucan branching enzyme activity"/>
    <property type="evidence" value="ECO:0007669"/>
    <property type="project" value="UniProtKB-EC"/>
</dbReference>
<feature type="domain" description="Glycosyl hydrolase family 13 catalytic" evidence="8">
    <location>
        <begin position="151"/>
        <end position="509"/>
    </location>
</feature>
<dbReference type="PANTHER" id="PTHR43651:SF3">
    <property type="entry name" value="1,4-ALPHA-GLUCAN-BRANCHING ENZYME"/>
    <property type="match status" value="1"/>
</dbReference>
<dbReference type="Pfam" id="PF02806">
    <property type="entry name" value="Alpha-amylase_C"/>
    <property type="match status" value="1"/>
</dbReference>
<name>A0A2D4H771_MICLE</name>
<dbReference type="Pfam" id="PF00128">
    <property type="entry name" value="Alpha-amylase"/>
    <property type="match status" value="1"/>
</dbReference>
<dbReference type="InterPro" id="IPR013783">
    <property type="entry name" value="Ig-like_fold"/>
</dbReference>
<feature type="active site" description="Proton donor" evidence="7">
    <location>
        <position position="353"/>
    </location>
</feature>
<evidence type="ECO:0000256" key="3">
    <source>
        <dbReference type="ARBA" id="ARBA00012541"/>
    </source>
</evidence>
<dbReference type="PIRSF" id="PIRSF000463">
    <property type="entry name" value="GlgB"/>
    <property type="match status" value="1"/>
</dbReference>
<dbReference type="GO" id="GO:0004553">
    <property type="term" value="F:hydrolase activity, hydrolyzing O-glycosyl compounds"/>
    <property type="evidence" value="ECO:0007669"/>
    <property type="project" value="InterPro"/>
</dbReference>
<reference evidence="9" key="1">
    <citation type="submission" date="2017-07" db="EMBL/GenBank/DDBJ databases">
        <authorList>
            <person name="Mikheyev A."/>
            <person name="Grau M."/>
        </authorList>
    </citation>
    <scope>NUCLEOTIDE SEQUENCE</scope>
    <source>
        <tissue evidence="9">Venom_gland</tissue>
    </source>
</reference>
<evidence type="ECO:0000313" key="9">
    <source>
        <dbReference type="EMBL" id="LAA67825.1"/>
    </source>
</evidence>
<dbReference type="Gene3D" id="2.60.40.10">
    <property type="entry name" value="Immunoglobulins"/>
    <property type="match status" value="1"/>
</dbReference>
<dbReference type="GO" id="GO:0005737">
    <property type="term" value="C:cytoplasm"/>
    <property type="evidence" value="ECO:0007669"/>
    <property type="project" value="TreeGrafter"/>
</dbReference>
<dbReference type="InterPro" id="IPR013780">
    <property type="entry name" value="Glyco_hydro_b"/>
</dbReference>
<evidence type="ECO:0000256" key="5">
    <source>
        <dbReference type="ARBA" id="ARBA00022679"/>
    </source>
</evidence>
<proteinExistence type="inferred from homology"/>
<dbReference type="Gene3D" id="2.60.40.1180">
    <property type="entry name" value="Golgi alpha-mannosidase II"/>
    <property type="match status" value="1"/>
</dbReference>
<dbReference type="SUPFAM" id="SSF51011">
    <property type="entry name" value="Glycosyl hydrolase domain"/>
    <property type="match status" value="1"/>
</dbReference>
<dbReference type="GO" id="GO:0005978">
    <property type="term" value="P:glycogen biosynthetic process"/>
    <property type="evidence" value="ECO:0007669"/>
    <property type="project" value="InterPro"/>
</dbReference>
<dbReference type="SMART" id="SM00642">
    <property type="entry name" value="Aamy"/>
    <property type="match status" value="1"/>
</dbReference>
<comment type="similarity">
    <text evidence="2">Belongs to the glycosyl hydrolase 13 family. GlgB subfamily.</text>
</comment>
<dbReference type="InterPro" id="IPR017853">
    <property type="entry name" value="GH"/>
</dbReference>
<keyword evidence="4" id="KW-0328">Glycosyltransferase</keyword>
<dbReference type="SUPFAM" id="SSF81296">
    <property type="entry name" value="E set domains"/>
    <property type="match status" value="1"/>
</dbReference>